<dbReference type="InterPro" id="IPR059215">
    <property type="entry name" value="BRCT2_TopBP1-like"/>
</dbReference>
<keyword evidence="1" id="KW-0677">Repeat</keyword>
<feature type="region of interest" description="Disordered" evidence="2">
    <location>
        <begin position="288"/>
        <end position="314"/>
    </location>
</feature>
<dbReference type="Gene3D" id="3.40.50.10190">
    <property type="entry name" value="BRCT domain"/>
    <property type="match status" value="4"/>
</dbReference>
<evidence type="ECO:0000256" key="2">
    <source>
        <dbReference type="SAM" id="MobiDB-lite"/>
    </source>
</evidence>
<dbReference type="PANTHER" id="PTHR13561">
    <property type="entry name" value="DNA REPLICATION REGULATOR DPB11-RELATED"/>
    <property type="match status" value="1"/>
</dbReference>
<accession>A0A9P5D1F8</accession>
<dbReference type="RefSeq" id="XP_035318447.1">
    <property type="nucleotide sequence ID" value="XM_035466436.1"/>
</dbReference>
<dbReference type="PROSITE" id="PS50172">
    <property type="entry name" value="BRCT"/>
    <property type="match status" value="4"/>
</dbReference>
<feature type="region of interest" description="Disordered" evidence="2">
    <location>
        <begin position="574"/>
        <end position="699"/>
    </location>
</feature>
<gene>
    <name evidence="4" type="ORF">GMORB2_4461</name>
</gene>
<dbReference type="GO" id="GO:0033314">
    <property type="term" value="P:mitotic DNA replication checkpoint signaling"/>
    <property type="evidence" value="ECO:0007669"/>
    <property type="project" value="TreeGrafter"/>
</dbReference>
<evidence type="ECO:0000313" key="4">
    <source>
        <dbReference type="EMBL" id="KAF4119795.1"/>
    </source>
</evidence>
<feature type="compositionally biased region" description="Low complexity" evidence="2">
    <location>
        <begin position="620"/>
        <end position="634"/>
    </location>
</feature>
<feature type="domain" description="BRCT" evidence="3">
    <location>
        <begin position="133"/>
        <end position="214"/>
    </location>
</feature>
<dbReference type="PANTHER" id="PTHR13561:SF20">
    <property type="entry name" value="DNA TOPOISOMERASE 2-BINDING PROTEIN 1"/>
    <property type="match status" value="1"/>
</dbReference>
<dbReference type="InterPro" id="IPR036420">
    <property type="entry name" value="BRCT_dom_sf"/>
</dbReference>
<dbReference type="Pfam" id="PF00533">
    <property type="entry name" value="BRCT"/>
    <property type="match status" value="1"/>
</dbReference>
<feature type="region of interest" description="Disordered" evidence="2">
    <location>
        <begin position="716"/>
        <end position="833"/>
    </location>
</feature>
<dbReference type="CDD" id="cd18433">
    <property type="entry name" value="BRCT_Rad4_rpt3"/>
    <property type="match status" value="1"/>
</dbReference>
<dbReference type="SUPFAM" id="SSF52113">
    <property type="entry name" value="BRCT domain"/>
    <property type="match status" value="4"/>
</dbReference>
<dbReference type="SMART" id="SM00292">
    <property type="entry name" value="BRCT"/>
    <property type="match status" value="4"/>
</dbReference>
<feature type="compositionally biased region" description="Basic and acidic residues" evidence="2">
    <location>
        <begin position="670"/>
        <end position="683"/>
    </location>
</feature>
<feature type="compositionally biased region" description="Polar residues" evidence="2">
    <location>
        <begin position="605"/>
        <end position="618"/>
    </location>
</feature>
<dbReference type="InterPro" id="IPR001357">
    <property type="entry name" value="BRCT_dom"/>
</dbReference>
<comment type="caution">
    <text evidence="4">The sequence shown here is derived from an EMBL/GenBank/DDBJ whole genome shotgun (WGS) entry which is preliminary data.</text>
</comment>
<feature type="compositionally biased region" description="Low complexity" evidence="2">
    <location>
        <begin position="716"/>
        <end position="727"/>
    </location>
</feature>
<keyword evidence="5" id="KW-1185">Reference proteome</keyword>
<organism evidence="4 5">
    <name type="scientific">Geosmithia morbida</name>
    <dbReference type="NCBI Taxonomy" id="1094350"/>
    <lineage>
        <taxon>Eukaryota</taxon>
        <taxon>Fungi</taxon>
        <taxon>Dikarya</taxon>
        <taxon>Ascomycota</taxon>
        <taxon>Pezizomycotina</taxon>
        <taxon>Sordariomycetes</taxon>
        <taxon>Hypocreomycetidae</taxon>
        <taxon>Hypocreales</taxon>
        <taxon>Bionectriaceae</taxon>
        <taxon>Geosmithia</taxon>
    </lineage>
</organism>
<feature type="domain" description="BRCT" evidence="3">
    <location>
        <begin position="441"/>
        <end position="527"/>
    </location>
</feature>
<feature type="domain" description="BRCT" evidence="3">
    <location>
        <begin position="15"/>
        <end position="88"/>
    </location>
</feature>
<feature type="compositionally biased region" description="Basic and acidic residues" evidence="2">
    <location>
        <begin position="760"/>
        <end position="778"/>
    </location>
</feature>
<feature type="domain" description="BRCT" evidence="3">
    <location>
        <begin position="333"/>
        <end position="428"/>
    </location>
</feature>
<protein>
    <submittedName>
        <fullName evidence="4">BRCA1 C Terminus (BRCT) domain</fullName>
    </submittedName>
</protein>
<sequence length="833" mass="91576">MESPTHHDEEQLNIDPAEPFKGIIVCCTSIPPEYRADIAQKVSDLGGVHKYDLTPDVTHLIVGDYDTPKYRHVARERPDIRAMDASWVEAVSQLWKDDEPIDFLKLEREHQLRALEMKGSLPRTRDAEPPSRQSLLICLTGFGHQRDEIVEKIMAGGGRHTDDLTRRCTHLIVNKPEGKKFTAARSWNIRAVTLAWLEQSVQRGMILEEDKFDPLLPVEEQGVGAWVKRDFRRPSLGKRARSTASVGAEEGTRKLRKTASMKLSSQRNNLWGDILGRSDSRDYSFVKENERRADEEPTQPIKQEQDGDGPAATREAAAAAAVPANPRAMLQSEKEGIFSDCIFYIHGFTQQRTTVLSQTIIGLDGLVAPTLREAADSQVTHRFLIVPQTSQPDGHPSIENTGVHIITEFYVEKCMHNRRFFPPSDHHALGRPFPMFPIPDFASLTICTAAFTGIELSQVARSVAQLGARFEEQFRRSTSVLVVRSLDAMRKDKLRAALAWGIPVVSADWLWECISTGYNVPTEDFIFPELRGRLGKRVTTTATAAAAAAAETTRKTTKTISPEKVAAAKGPIVTGVDPTAFGKDDDEVFKVRQPTTSKRLPIPQDDSSISADFNTARTHATAPRKPTASASSAPADPPLRRLSPSSANKSPSPPKQIPLPDRSTSLPSPVDDKQKDDGKRRGEEGEEEEEARLRAAKAAERQALTTKLTTLLDASASSSIEGAASTAPQAEDASSGANPRPQRRRQILGRAISNASAGSDVHRQQQDDDHGDDGRGQEQEQPPPATQIGYHDPEAQNRKAALMDRMMGGSGEVKSARSASTSVVGVGRSMRKR</sequence>
<dbReference type="Proteomes" id="UP000749293">
    <property type="component" value="Unassembled WGS sequence"/>
</dbReference>
<evidence type="ECO:0000256" key="1">
    <source>
        <dbReference type="ARBA" id="ARBA00022737"/>
    </source>
</evidence>
<dbReference type="GeneID" id="55970689"/>
<dbReference type="AlphaFoldDB" id="A0A9P5D1F8"/>
<reference evidence="4" key="1">
    <citation type="submission" date="2020-03" db="EMBL/GenBank/DDBJ databases">
        <title>Site-based positive gene gene selection in Geosmithia morbida across the United States reveals a broad range of putative effectors and factors for local host and environmental adapation.</title>
        <authorList>
            <person name="Onufrak A."/>
            <person name="Murdoch R.W."/>
            <person name="Gazis R."/>
            <person name="Huff M."/>
            <person name="Staton M."/>
            <person name="Klingeman W."/>
            <person name="Hadziabdic D."/>
        </authorList>
    </citation>
    <scope>NUCLEOTIDE SEQUENCE</scope>
    <source>
        <strain evidence="4">1262</strain>
    </source>
</reference>
<dbReference type="CDD" id="cd17731">
    <property type="entry name" value="BRCT_TopBP1_rpt2_like"/>
    <property type="match status" value="1"/>
</dbReference>
<dbReference type="Pfam" id="PF12738">
    <property type="entry name" value="PTCB-BRCT"/>
    <property type="match status" value="2"/>
</dbReference>
<dbReference type="OrthoDB" id="251770at2759"/>
<dbReference type="GO" id="GO:0006270">
    <property type="term" value="P:DNA replication initiation"/>
    <property type="evidence" value="ECO:0007669"/>
    <property type="project" value="TreeGrafter"/>
</dbReference>
<evidence type="ECO:0000259" key="3">
    <source>
        <dbReference type="PROSITE" id="PS50172"/>
    </source>
</evidence>
<dbReference type="GO" id="GO:0007095">
    <property type="term" value="P:mitotic G2 DNA damage checkpoint signaling"/>
    <property type="evidence" value="ECO:0007669"/>
    <property type="project" value="TreeGrafter"/>
</dbReference>
<evidence type="ECO:0000313" key="5">
    <source>
        <dbReference type="Proteomes" id="UP000749293"/>
    </source>
</evidence>
<dbReference type="EMBL" id="JAANYQ010000021">
    <property type="protein sequence ID" value="KAF4119795.1"/>
    <property type="molecule type" value="Genomic_DNA"/>
</dbReference>
<name>A0A9P5D1F8_9HYPO</name>
<proteinExistence type="predicted"/>